<evidence type="ECO:0000259" key="1">
    <source>
        <dbReference type="PROSITE" id="PS50879"/>
    </source>
</evidence>
<dbReference type="AlphaFoldDB" id="A0A915ZEH4"/>
<sequence length="262" mass="30208">MQHWAIKNNNQSDDNGAIVIQRCNGCTLNDKRINKEIIKDIIETRNHQKRQYIPEWIPSSIQTHDYDTALIQNTLSNRESVSQHIALSHQLRLLFSPSDVINIYTDGSMTTRFNVNLNTFTKHMGTGWVILNDKEERVNILTDSQAAIDSINHTRINLTNGKNKIRVWCNTNNYSIISSIINLIDSKHLELKLIKVKGHSGIKGNEEVDRVAKNVMERLTCITIKDSQQKDLKYNLYWDGNRVDRHIRKFIDNICEAALEAT</sequence>
<proteinExistence type="predicted"/>
<dbReference type="Pfam" id="PF00075">
    <property type="entry name" value="RNase_H"/>
    <property type="match status" value="1"/>
</dbReference>
<reference evidence="2" key="1">
    <citation type="submission" date="2020-05" db="EMBL/GenBank/DDBJ databases">
        <authorList>
            <person name="Rincon C."/>
            <person name="Sanders R I."/>
            <person name="Robbins C."/>
            <person name="Chaturvedi A."/>
        </authorList>
    </citation>
    <scope>NUCLEOTIDE SEQUENCE</scope>
    <source>
        <strain evidence="2">CHB12</strain>
    </source>
</reference>
<comment type="caution">
    <text evidence="2">The sequence shown here is derived from an EMBL/GenBank/DDBJ whole genome shotgun (WGS) entry which is preliminary data.</text>
</comment>
<dbReference type="GO" id="GO:0004523">
    <property type="term" value="F:RNA-DNA hybrid ribonuclease activity"/>
    <property type="evidence" value="ECO:0007669"/>
    <property type="project" value="InterPro"/>
</dbReference>
<gene>
    <name evidence="2" type="ORF">CHRIB12_LOCUS14178</name>
</gene>
<dbReference type="OrthoDB" id="10401821at2759"/>
<evidence type="ECO:0000313" key="2">
    <source>
        <dbReference type="EMBL" id="CAB5373821.1"/>
    </source>
</evidence>
<dbReference type="Proteomes" id="UP000684084">
    <property type="component" value="Unassembled WGS sequence"/>
</dbReference>
<evidence type="ECO:0000313" key="3">
    <source>
        <dbReference type="Proteomes" id="UP000684084"/>
    </source>
</evidence>
<dbReference type="EMBL" id="CAGKOT010000032">
    <property type="protein sequence ID" value="CAB5373821.1"/>
    <property type="molecule type" value="Genomic_DNA"/>
</dbReference>
<dbReference type="GO" id="GO:0003676">
    <property type="term" value="F:nucleic acid binding"/>
    <property type="evidence" value="ECO:0007669"/>
    <property type="project" value="InterPro"/>
</dbReference>
<name>A0A915ZEH4_9GLOM</name>
<dbReference type="PROSITE" id="PS50879">
    <property type="entry name" value="RNASE_H_1"/>
    <property type="match status" value="1"/>
</dbReference>
<accession>A0A915ZEH4</accession>
<organism evidence="2 3">
    <name type="scientific">Rhizophagus irregularis</name>
    <dbReference type="NCBI Taxonomy" id="588596"/>
    <lineage>
        <taxon>Eukaryota</taxon>
        <taxon>Fungi</taxon>
        <taxon>Fungi incertae sedis</taxon>
        <taxon>Mucoromycota</taxon>
        <taxon>Glomeromycotina</taxon>
        <taxon>Glomeromycetes</taxon>
        <taxon>Glomerales</taxon>
        <taxon>Glomeraceae</taxon>
        <taxon>Rhizophagus</taxon>
    </lineage>
</organism>
<protein>
    <recommendedName>
        <fullName evidence="1">RNase H type-1 domain-containing protein</fullName>
    </recommendedName>
</protein>
<feature type="domain" description="RNase H type-1" evidence="1">
    <location>
        <begin position="97"/>
        <end position="217"/>
    </location>
</feature>
<dbReference type="VEuPathDB" id="FungiDB:RhiirFUN_004820"/>
<dbReference type="InterPro" id="IPR002156">
    <property type="entry name" value="RNaseH_domain"/>
</dbReference>